<sequence length="73" mass="8531">MNLTRMHQPDLKITQVLEKIWITQEDQKANPTTLDQVTNFDCSILHDNLLASPIEIEIPKLDNDLYLPIVFRK</sequence>
<evidence type="ECO:0000313" key="1">
    <source>
        <dbReference type="EMBL" id="RDX63156.1"/>
    </source>
</evidence>
<accession>A0A371EAU9</accession>
<organism evidence="1 2">
    <name type="scientific">Mucuna pruriens</name>
    <name type="common">Velvet bean</name>
    <name type="synonym">Dolichos pruriens</name>
    <dbReference type="NCBI Taxonomy" id="157652"/>
    <lineage>
        <taxon>Eukaryota</taxon>
        <taxon>Viridiplantae</taxon>
        <taxon>Streptophyta</taxon>
        <taxon>Embryophyta</taxon>
        <taxon>Tracheophyta</taxon>
        <taxon>Spermatophyta</taxon>
        <taxon>Magnoliopsida</taxon>
        <taxon>eudicotyledons</taxon>
        <taxon>Gunneridae</taxon>
        <taxon>Pentapetalae</taxon>
        <taxon>rosids</taxon>
        <taxon>fabids</taxon>
        <taxon>Fabales</taxon>
        <taxon>Fabaceae</taxon>
        <taxon>Papilionoideae</taxon>
        <taxon>50 kb inversion clade</taxon>
        <taxon>NPAAA clade</taxon>
        <taxon>indigoferoid/millettioid clade</taxon>
        <taxon>Phaseoleae</taxon>
        <taxon>Mucuna</taxon>
    </lineage>
</organism>
<gene>
    <name evidence="1" type="ORF">CR513_58454</name>
</gene>
<protein>
    <submittedName>
        <fullName evidence="1">Uncharacterized protein</fullName>
    </submittedName>
</protein>
<proteinExistence type="predicted"/>
<feature type="non-terminal residue" evidence="1">
    <location>
        <position position="1"/>
    </location>
</feature>
<dbReference type="AlphaFoldDB" id="A0A371EAU9"/>
<dbReference type="EMBL" id="QJKJ01015058">
    <property type="protein sequence ID" value="RDX63156.1"/>
    <property type="molecule type" value="Genomic_DNA"/>
</dbReference>
<reference evidence="1" key="1">
    <citation type="submission" date="2018-05" db="EMBL/GenBank/DDBJ databases">
        <title>Draft genome of Mucuna pruriens seed.</title>
        <authorList>
            <person name="Nnadi N.E."/>
            <person name="Vos R."/>
            <person name="Hasami M.H."/>
            <person name="Devisetty U.K."/>
            <person name="Aguiy J.C."/>
        </authorList>
    </citation>
    <scope>NUCLEOTIDE SEQUENCE [LARGE SCALE GENOMIC DNA]</scope>
    <source>
        <strain evidence="1">JCA_2017</strain>
    </source>
</reference>
<comment type="caution">
    <text evidence="1">The sequence shown here is derived from an EMBL/GenBank/DDBJ whole genome shotgun (WGS) entry which is preliminary data.</text>
</comment>
<name>A0A371EAU9_MUCPR</name>
<dbReference type="Proteomes" id="UP000257109">
    <property type="component" value="Unassembled WGS sequence"/>
</dbReference>
<evidence type="ECO:0000313" key="2">
    <source>
        <dbReference type="Proteomes" id="UP000257109"/>
    </source>
</evidence>
<keyword evidence="2" id="KW-1185">Reference proteome</keyword>